<proteinExistence type="predicted"/>
<comment type="caution">
    <text evidence="1">The sequence shown here is derived from an EMBL/GenBank/DDBJ whole genome shotgun (WGS) entry which is preliminary data.</text>
</comment>
<organism evidence="1 2">
    <name type="scientific">Trichonephila clavata</name>
    <name type="common">Joro spider</name>
    <name type="synonym">Nephila clavata</name>
    <dbReference type="NCBI Taxonomy" id="2740835"/>
    <lineage>
        <taxon>Eukaryota</taxon>
        <taxon>Metazoa</taxon>
        <taxon>Ecdysozoa</taxon>
        <taxon>Arthropoda</taxon>
        <taxon>Chelicerata</taxon>
        <taxon>Arachnida</taxon>
        <taxon>Araneae</taxon>
        <taxon>Araneomorphae</taxon>
        <taxon>Entelegynae</taxon>
        <taxon>Araneoidea</taxon>
        <taxon>Nephilidae</taxon>
        <taxon>Trichonephila</taxon>
    </lineage>
</organism>
<gene>
    <name evidence="1" type="ORF">TNCT_418801</name>
</gene>
<keyword evidence="2" id="KW-1185">Reference proteome</keyword>
<dbReference type="AlphaFoldDB" id="A0A8X6L2E4"/>
<evidence type="ECO:0000313" key="1">
    <source>
        <dbReference type="EMBL" id="GFQ92991.1"/>
    </source>
</evidence>
<sequence>MDKPQRAYGEFIRLLMSKDEKQVSWLKVASSKYQDCSEISPFGLVPVNECSQLWLTFVISNHTLSPEINIVYDVPKFPDTPPRDQSC</sequence>
<accession>A0A8X6L2E4</accession>
<dbReference type="EMBL" id="BMAO01004181">
    <property type="protein sequence ID" value="GFQ92991.1"/>
    <property type="molecule type" value="Genomic_DNA"/>
</dbReference>
<protein>
    <submittedName>
        <fullName evidence="1">Uncharacterized protein</fullName>
    </submittedName>
</protein>
<reference evidence="1" key="1">
    <citation type="submission" date="2020-07" db="EMBL/GenBank/DDBJ databases">
        <title>Multicomponent nature underlies the extraordinary mechanical properties of spider dragline silk.</title>
        <authorList>
            <person name="Kono N."/>
            <person name="Nakamura H."/>
            <person name="Mori M."/>
            <person name="Yoshida Y."/>
            <person name="Ohtoshi R."/>
            <person name="Malay A.D."/>
            <person name="Moran D.A.P."/>
            <person name="Tomita M."/>
            <person name="Numata K."/>
            <person name="Arakawa K."/>
        </authorList>
    </citation>
    <scope>NUCLEOTIDE SEQUENCE</scope>
</reference>
<evidence type="ECO:0000313" key="2">
    <source>
        <dbReference type="Proteomes" id="UP000887116"/>
    </source>
</evidence>
<name>A0A8X6L2E4_TRICU</name>
<dbReference type="Proteomes" id="UP000887116">
    <property type="component" value="Unassembled WGS sequence"/>
</dbReference>